<protein>
    <submittedName>
        <fullName evidence="3">DUF2285 domain-containing protein</fullName>
    </submittedName>
</protein>
<comment type="caution">
    <text evidence="3">The sequence shown here is derived from an EMBL/GenBank/DDBJ whole genome shotgun (WGS) entry which is preliminary data.</text>
</comment>
<organism evidence="3 4">
    <name type="scientific">Sphingomonas montanisoli</name>
    <dbReference type="NCBI Taxonomy" id="2606412"/>
    <lineage>
        <taxon>Bacteria</taxon>
        <taxon>Pseudomonadati</taxon>
        <taxon>Pseudomonadota</taxon>
        <taxon>Alphaproteobacteria</taxon>
        <taxon>Sphingomonadales</taxon>
        <taxon>Sphingomonadaceae</taxon>
        <taxon>Sphingomonas</taxon>
    </lineage>
</organism>
<evidence type="ECO:0000259" key="2">
    <source>
        <dbReference type="Pfam" id="PF10074"/>
    </source>
</evidence>
<evidence type="ECO:0000256" key="1">
    <source>
        <dbReference type="SAM" id="MobiDB-lite"/>
    </source>
</evidence>
<name>A0A5D9C313_9SPHN</name>
<sequence>MRPMIPRDVPAGTRKPPSAAPLDGSSKSRSILWHGGGPIGASPFAPDLNTSAVDEPPIAWRPEVDASVLTIVRPVPWARAIGDLRFVFERWGDRVIRIASPGGTHLLIRRRGAAELQLWLPSGLAPTTGGSFGIYLHPDASHPSRVHAAATFRRSIGHGTPIRAAPYAQAHRHAAMLYVHDLAQDGASLRDIAGMVFDQPPEDWRSSSIRSDLRRLVDAAAQMIAGGYRLLLGTRPPS</sequence>
<proteinExistence type="predicted"/>
<dbReference type="EMBL" id="VTOU01000003">
    <property type="protein sequence ID" value="TZG25657.1"/>
    <property type="molecule type" value="Genomic_DNA"/>
</dbReference>
<evidence type="ECO:0000313" key="3">
    <source>
        <dbReference type="EMBL" id="TZG25657.1"/>
    </source>
</evidence>
<dbReference type="Pfam" id="PF10074">
    <property type="entry name" value="RovC_DNA-bd"/>
    <property type="match status" value="1"/>
</dbReference>
<accession>A0A5D9C313</accession>
<feature type="region of interest" description="Disordered" evidence="1">
    <location>
        <begin position="1"/>
        <end position="27"/>
    </location>
</feature>
<keyword evidence="4" id="KW-1185">Reference proteome</keyword>
<evidence type="ECO:0000313" key="4">
    <source>
        <dbReference type="Proteomes" id="UP000322077"/>
    </source>
</evidence>
<dbReference type="InterPro" id="IPR018754">
    <property type="entry name" value="RovC-like_DNA-bd"/>
</dbReference>
<feature type="domain" description="T6SS Transcription factor RovC-like DNA binding" evidence="2">
    <location>
        <begin position="140"/>
        <end position="232"/>
    </location>
</feature>
<gene>
    <name evidence="3" type="ORF">FYJ91_11590</name>
</gene>
<reference evidence="3 4" key="1">
    <citation type="submission" date="2019-08" db="EMBL/GenBank/DDBJ databases">
        <authorList>
            <person name="Wang G."/>
            <person name="Xu Z."/>
        </authorList>
    </citation>
    <scope>NUCLEOTIDE SEQUENCE [LARGE SCALE GENOMIC DNA]</scope>
    <source>
        <strain evidence="3 4">ZX</strain>
    </source>
</reference>
<dbReference type="AlphaFoldDB" id="A0A5D9C313"/>
<dbReference type="Proteomes" id="UP000322077">
    <property type="component" value="Unassembled WGS sequence"/>
</dbReference>